<feature type="region of interest" description="Disordered" evidence="4">
    <location>
        <begin position="200"/>
        <end position="353"/>
    </location>
</feature>
<dbReference type="GO" id="GO:0072659">
    <property type="term" value="P:protein localization to plasma membrane"/>
    <property type="evidence" value="ECO:0007669"/>
    <property type="project" value="TreeGrafter"/>
</dbReference>
<dbReference type="Pfam" id="PF17820">
    <property type="entry name" value="PDZ_6"/>
    <property type="match status" value="1"/>
</dbReference>
<organism evidence="6 7">
    <name type="scientific">Adineta ricciae</name>
    <name type="common">Rotifer</name>
    <dbReference type="NCBI Taxonomy" id="249248"/>
    <lineage>
        <taxon>Eukaryota</taxon>
        <taxon>Metazoa</taxon>
        <taxon>Spiralia</taxon>
        <taxon>Gnathifera</taxon>
        <taxon>Rotifera</taxon>
        <taxon>Eurotatoria</taxon>
        <taxon>Bdelloidea</taxon>
        <taxon>Adinetida</taxon>
        <taxon>Adinetidae</taxon>
        <taxon>Adineta</taxon>
    </lineage>
</organism>
<comment type="subcellular location">
    <subcellularLocation>
        <location evidence="1">Cell membrane</location>
    </subcellularLocation>
</comment>
<dbReference type="InterPro" id="IPR001478">
    <property type="entry name" value="PDZ"/>
</dbReference>
<feature type="region of interest" description="Disordered" evidence="4">
    <location>
        <begin position="487"/>
        <end position="506"/>
    </location>
</feature>
<dbReference type="GO" id="GO:0016324">
    <property type="term" value="C:apical plasma membrane"/>
    <property type="evidence" value="ECO:0007669"/>
    <property type="project" value="TreeGrafter"/>
</dbReference>
<feature type="compositionally biased region" description="Basic and acidic residues" evidence="4">
    <location>
        <begin position="222"/>
        <end position="233"/>
    </location>
</feature>
<dbReference type="Gene3D" id="2.30.42.10">
    <property type="match status" value="1"/>
</dbReference>
<reference evidence="6" key="1">
    <citation type="submission" date="2021-02" db="EMBL/GenBank/DDBJ databases">
        <authorList>
            <person name="Nowell W R."/>
        </authorList>
    </citation>
    <scope>NUCLEOTIDE SEQUENCE</scope>
</reference>
<feature type="compositionally biased region" description="Polar residues" evidence="4">
    <location>
        <begin position="328"/>
        <end position="353"/>
    </location>
</feature>
<evidence type="ECO:0000259" key="5">
    <source>
        <dbReference type="PROSITE" id="PS50106"/>
    </source>
</evidence>
<evidence type="ECO:0000256" key="3">
    <source>
        <dbReference type="ARBA" id="ARBA00022737"/>
    </source>
</evidence>
<accession>A0A815DT20</accession>
<comment type="caution">
    <text evidence="6">The sequence shown here is derived from an EMBL/GenBank/DDBJ whole genome shotgun (WGS) entry which is preliminary data.</text>
</comment>
<evidence type="ECO:0000256" key="1">
    <source>
        <dbReference type="ARBA" id="ARBA00004236"/>
    </source>
</evidence>
<dbReference type="InterPro" id="IPR051067">
    <property type="entry name" value="NHER"/>
</dbReference>
<feature type="compositionally biased region" description="Basic and acidic residues" evidence="4">
    <location>
        <begin position="42"/>
        <end position="51"/>
    </location>
</feature>
<feature type="compositionally biased region" description="Polar residues" evidence="4">
    <location>
        <begin position="1"/>
        <end position="15"/>
    </location>
</feature>
<feature type="domain" description="PDZ" evidence="5">
    <location>
        <begin position="693"/>
        <end position="776"/>
    </location>
</feature>
<keyword evidence="2" id="KW-1003">Cell membrane</keyword>
<dbReference type="AlphaFoldDB" id="A0A815DT20"/>
<evidence type="ECO:0000256" key="2">
    <source>
        <dbReference type="ARBA" id="ARBA00022475"/>
    </source>
</evidence>
<evidence type="ECO:0000256" key="4">
    <source>
        <dbReference type="SAM" id="MobiDB-lite"/>
    </source>
</evidence>
<gene>
    <name evidence="6" type="ORF">XAT740_LOCUS28929</name>
</gene>
<dbReference type="Proteomes" id="UP000663828">
    <property type="component" value="Unassembled WGS sequence"/>
</dbReference>
<feature type="compositionally biased region" description="Basic residues" evidence="4">
    <location>
        <begin position="110"/>
        <end position="121"/>
    </location>
</feature>
<feature type="compositionally biased region" description="Low complexity" evidence="4">
    <location>
        <begin position="61"/>
        <end position="78"/>
    </location>
</feature>
<evidence type="ECO:0000313" key="6">
    <source>
        <dbReference type="EMBL" id="CAF1302294.1"/>
    </source>
</evidence>
<dbReference type="PANTHER" id="PTHR14191:SF3">
    <property type="entry name" value="NA(+)_H(+) EXCHANGE REGULATORY COFACTOR-LIKE PROTEIN NRFL-1"/>
    <property type="match status" value="1"/>
</dbReference>
<name>A0A815DT20_ADIRI</name>
<feature type="region of interest" description="Disordered" evidence="4">
    <location>
        <begin position="1"/>
        <end position="137"/>
    </location>
</feature>
<keyword evidence="7" id="KW-1185">Reference proteome</keyword>
<feature type="compositionally biased region" description="Low complexity" evidence="4">
    <location>
        <begin position="264"/>
        <end position="286"/>
    </location>
</feature>
<keyword evidence="3" id="KW-0677">Repeat</keyword>
<dbReference type="PANTHER" id="PTHR14191">
    <property type="entry name" value="PDZ DOMAIN CONTAINING PROTEIN"/>
    <property type="match status" value="1"/>
</dbReference>
<proteinExistence type="predicted"/>
<dbReference type="SMART" id="SM00228">
    <property type="entry name" value="PDZ"/>
    <property type="match status" value="1"/>
</dbReference>
<dbReference type="InterPro" id="IPR036034">
    <property type="entry name" value="PDZ_sf"/>
</dbReference>
<sequence>MSTTNYPTQDATPTVTRRPLQMQENTGSASQRSGNRRSLSVKLRDLFRKDSSASNHPVNNRRSPTSPARHSSSSPVAATEAPHLHTPSIPWPFGKKKSKSSTTMNAPKTNKIKVKKEKGKSKQPTTVTISSPAYEQENQSTSIYGQHFVPRSPNFEHTTNERMQTSTMYQPSTTTTAKGFRDYTVIDQARYSQQVIVPEGDVFTPPTYTSDRSRSPSMSRQRQIDYHYQHERSTSPVSIPLPDIDVMPTPSQKRKVDPISIQQPSSPKTTHWKTTSSSTLSNTGTNRAASPSMEVDVPKLHTPTVPFGSTSSKKKPKKSKSKTRADGKTSSSTTINNLIQQNPLGPSRPWTSTYGSLPDAEFVYDDALKTPTTTTKPSKQSNKEYPGLSAIIRHHQRPTSTYYNVYPSPIRTSDSHRPRRFETSTTTLNEYDQNQPWTQTPIYGSGPIISSTQRHDGYIRPLTPQRPILQADITITHVDLGDTHRQTPPIRPMYQQAPDSPATYRSSTTVYTKDKHRYVDGGEIRTWSVQDNGAQNDYSTSYQKPYTHVEIDRNTTRQTANQYDHQIVPPKISNTLQEYRYSPRMHEREVYEKREIIAESRDHEFQEEEECYEVSFEYEREQPQYSYETSKYYDELHSTNRYSSTSGIEKKAYTSLKSERDQIYDQASRSYQSTQEIRSTVSPVRSSSPLIRTCTLKRTDSYDGLGILISADSQTRLNHYIREVEPNSPGHLAGLRKNDRIISINGINVENVDFSNVLALIKQGLDNDNLQISVVDAPEHI</sequence>
<evidence type="ECO:0000313" key="7">
    <source>
        <dbReference type="Proteomes" id="UP000663828"/>
    </source>
</evidence>
<dbReference type="EMBL" id="CAJNOR010002495">
    <property type="protein sequence ID" value="CAF1302294.1"/>
    <property type="molecule type" value="Genomic_DNA"/>
</dbReference>
<protein>
    <recommendedName>
        <fullName evidence="5">PDZ domain-containing protein</fullName>
    </recommendedName>
</protein>
<dbReference type="InterPro" id="IPR041489">
    <property type="entry name" value="PDZ_6"/>
</dbReference>
<feature type="compositionally biased region" description="Polar residues" evidence="4">
    <location>
        <begin position="123"/>
        <end position="137"/>
    </location>
</feature>
<feature type="compositionally biased region" description="Polar residues" evidence="4">
    <location>
        <begin position="22"/>
        <end position="38"/>
    </location>
</feature>
<dbReference type="PROSITE" id="PS50106">
    <property type="entry name" value="PDZ"/>
    <property type="match status" value="1"/>
</dbReference>
<feature type="compositionally biased region" description="Basic residues" evidence="4">
    <location>
        <begin position="312"/>
        <end position="322"/>
    </location>
</feature>
<dbReference type="GO" id="GO:0043495">
    <property type="term" value="F:protein-membrane adaptor activity"/>
    <property type="evidence" value="ECO:0007669"/>
    <property type="project" value="TreeGrafter"/>
</dbReference>
<dbReference type="SUPFAM" id="SSF50156">
    <property type="entry name" value="PDZ domain-like"/>
    <property type="match status" value="1"/>
</dbReference>
<keyword evidence="2" id="KW-0472">Membrane</keyword>